<evidence type="ECO:0000313" key="4">
    <source>
        <dbReference type="EnsemblMetazoa" id="GMOY003787-PA"/>
    </source>
</evidence>
<dbReference type="PROSITE" id="PS50011">
    <property type="entry name" value="PROTEIN_KINASE_DOM"/>
    <property type="match status" value="1"/>
</dbReference>
<dbReference type="InterPro" id="IPR050122">
    <property type="entry name" value="RTK"/>
</dbReference>
<dbReference type="SUPFAM" id="SSF56112">
    <property type="entry name" value="Protein kinase-like (PK-like)"/>
    <property type="match status" value="1"/>
</dbReference>
<evidence type="ECO:0000256" key="1">
    <source>
        <dbReference type="SAM" id="MobiDB-lite"/>
    </source>
</evidence>
<feature type="compositionally biased region" description="Basic and acidic residues" evidence="1">
    <location>
        <begin position="14"/>
        <end position="28"/>
    </location>
</feature>
<dbReference type="VEuPathDB" id="VectorBase:GMOY003787"/>
<feature type="transmembrane region" description="Helical" evidence="2">
    <location>
        <begin position="48"/>
        <end position="72"/>
    </location>
</feature>
<feature type="compositionally biased region" description="Polar residues" evidence="1">
    <location>
        <begin position="1"/>
        <end position="12"/>
    </location>
</feature>
<dbReference type="InterPro" id="IPR001245">
    <property type="entry name" value="Ser-Thr/Tyr_kinase_cat_dom"/>
</dbReference>
<feature type="domain" description="Protein kinase" evidence="3">
    <location>
        <begin position="242"/>
        <end position="415"/>
    </location>
</feature>
<dbReference type="GO" id="GO:0005886">
    <property type="term" value="C:plasma membrane"/>
    <property type="evidence" value="ECO:0007669"/>
    <property type="project" value="TreeGrafter"/>
</dbReference>
<dbReference type="InterPro" id="IPR000719">
    <property type="entry name" value="Prot_kinase_dom"/>
</dbReference>
<sequence length="415" mass="44995">MGASGSQDNSEYPFQRDEVARTPSRDRNLYTPQVISPKPIDQEPEPNIVGVIITVLTTIILLLVAIILLIIARNKRARGRGNVLDAFQHNFNPDTLGGVDNKRMNGNSMKQAVTMEPDNESIDKSSLYHEPFNVNMYTSAASGCSMNEMQRQHLTPDYTDVPDIVCQEYAVPHMQDLLPSQKTNSLYSAAGSNISAAGGSVSGVAGGGGGSSNYSTIASNNRNTLNSEQANCQIQEFPRHSLVIVEKLGSGVFGEYHLCETKGLSTNLAAVATLRPGATENMRKEFRVKAKQLARLKDANVAPLIGACLRDEPICMVLDYSDCLGDLNQFLQEHMAETKKANITFYMLPFAAFMLYLVSCSDNYDNVHNGDDDNDDDGDDVVGDCDGNDDAMLLITAAANAIGGDGGDVGVVWYF</sequence>
<proteinExistence type="predicted"/>
<dbReference type="GO" id="GO:0005524">
    <property type="term" value="F:ATP binding"/>
    <property type="evidence" value="ECO:0007669"/>
    <property type="project" value="InterPro"/>
</dbReference>
<keyword evidence="2" id="KW-0812">Transmembrane</keyword>
<dbReference type="GO" id="GO:0051897">
    <property type="term" value="P:positive regulation of phosphatidylinositol 3-kinase/protein kinase B signal transduction"/>
    <property type="evidence" value="ECO:0007669"/>
    <property type="project" value="TreeGrafter"/>
</dbReference>
<evidence type="ECO:0000256" key="2">
    <source>
        <dbReference type="SAM" id="Phobius"/>
    </source>
</evidence>
<keyword evidence="5" id="KW-1185">Reference proteome</keyword>
<dbReference type="Proteomes" id="UP000092444">
    <property type="component" value="Unassembled WGS sequence"/>
</dbReference>
<keyword evidence="2" id="KW-1133">Transmembrane helix</keyword>
<evidence type="ECO:0000259" key="3">
    <source>
        <dbReference type="PROSITE" id="PS50011"/>
    </source>
</evidence>
<dbReference type="EnsemblMetazoa" id="GMOY003787-RA">
    <property type="protein sequence ID" value="GMOY003787-PA"/>
    <property type="gene ID" value="GMOY003787"/>
</dbReference>
<dbReference type="GO" id="GO:0010976">
    <property type="term" value="P:positive regulation of neuron projection development"/>
    <property type="evidence" value="ECO:0007669"/>
    <property type="project" value="TreeGrafter"/>
</dbReference>
<keyword evidence="2" id="KW-0472">Membrane</keyword>
<reference evidence="4" key="1">
    <citation type="submission" date="2020-05" db="UniProtKB">
        <authorList>
            <consortium name="EnsemblMetazoa"/>
        </authorList>
    </citation>
    <scope>IDENTIFICATION</scope>
    <source>
        <strain evidence="4">Yale</strain>
    </source>
</reference>
<evidence type="ECO:0000313" key="5">
    <source>
        <dbReference type="Proteomes" id="UP000092444"/>
    </source>
</evidence>
<dbReference type="Pfam" id="PF07714">
    <property type="entry name" value="PK_Tyr_Ser-Thr"/>
    <property type="match status" value="1"/>
</dbReference>
<dbReference type="AlphaFoldDB" id="A0A1B0FJ34"/>
<accession>A0A1B0FJ34</accession>
<dbReference type="GO" id="GO:0043235">
    <property type="term" value="C:receptor complex"/>
    <property type="evidence" value="ECO:0007669"/>
    <property type="project" value="TreeGrafter"/>
</dbReference>
<name>A0A1B0FJ34_GLOMM</name>
<organism evidence="4 5">
    <name type="scientific">Glossina morsitans morsitans</name>
    <name type="common">Savannah tsetse fly</name>
    <dbReference type="NCBI Taxonomy" id="37546"/>
    <lineage>
        <taxon>Eukaryota</taxon>
        <taxon>Metazoa</taxon>
        <taxon>Ecdysozoa</taxon>
        <taxon>Arthropoda</taxon>
        <taxon>Hexapoda</taxon>
        <taxon>Insecta</taxon>
        <taxon>Pterygota</taxon>
        <taxon>Neoptera</taxon>
        <taxon>Endopterygota</taxon>
        <taxon>Diptera</taxon>
        <taxon>Brachycera</taxon>
        <taxon>Muscomorpha</taxon>
        <taxon>Hippoboscoidea</taxon>
        <taxon>Glossinidae</taxon>
        <taxon>Glossina</taxon>
    </lineage>
</organism>
<feature type="transmembrane region" description="Helical" evidence="2">
    <location>
        <begin position="343"/>
        <end position="359"/>
    </location>
</feature>
<dbReference type="PANTHER" id="PTHR24416">
    <property type="entry name" value="TYROSINE-PROTEIN KINASE RECEPTOR"/>
    <property type="match status" value="1"/>
</dbReference>
<dbReference type="STRING" id="37546.A0A1B0FJ34"/>
<dbReference type="GO" id="GO:0038062">
    <property type="term" value="F:protein tyrosine kinase collagen receptor activity"/>
    <property type="evidence" value="ECO:0007669"/>
    <property type="project" value="TreeGrafter"/>
</dbReference>
<feature type="region of interest" description="Disordered" evidence="1">
    <location>
        <begin position="1"/>
        <end position="41"/>
    </location>
</feature>
<dbReference type="Gene3D" id="3.30.200.20">
    <property type="entry name" value="Phosphorylase Kinase, domain 1"/>
    <property type="match status" value="1"/>
</dbReference>
<dbReference type="EMBL" id="CCAG010023597">
    <property type="status" value="NOT_ANNOTATED_CDS"/>
    <property type="molecule type" value="Genomic_DNA"/>
</dbReference>
<protein>
    <recommendedName>
        <fullName evidence="3">Protein kinase domain-containing protein</fullName>
    </recommendedName>
</protein>
<dbReference type="InterPro" id="IPR011009">
    <property type="entry name" value="Kinase-like_dom_sf"/>
</dbReference>
<dbReference type="FunFam" id="3.30.200.20:FF:000700">
    <property type="entry name" value="Discoidin domain receptor, isoform F"/>
    <property type="match status" value="1"/>
</dbReference>
<dbReference type="PANTHER" id="PTHR24416:SF580">
    <property type="entry name" value="DISCOIDIN DOMAIN RECEPTOR, ISOFORM F"/>
    <property type="match status" value="1"/>
</dbReference>
<dbReference type="GO" id="GO:0005518">
    <property type="term" value="F:collagen binding"/>
    <property type="evidence" value="ECO:0007669"/>
    <property type="project" value="TreeGrafter"/>
</dbReference>